<gene>
    <name evidence="1" type="ORF">OED52_03500</name>
</gene>
<organism evidence="1 2">
    <name type="scientific">Rhodococcus sacchari</name>
    <dbReference type="NCBI Taxonomy" id="2962047"/>
    <lineage>
        <taxon>Bacteria</taxon>
        <taxon>Bacillati</taxon>
        <taxon>Actinomycetota</taxon>
        <taxon>Actinomycetes</taxon>
        <taxon>Mycobacteriales</taxon>
        <taxon>Nocardiaceae</taxon>
        <taxon>Rhodococcus</taxon>
    </lineage>
</organism>
<evidence type="ECO:0000313" key="1">
    <source>
        <dbReference type="EMBL" id="UYP19642.1"/>
    </source>
</evidence>
<proteinExistence type="predicted"/>
<dbReference type="EMBL" id="CP107551">
    <property type="protein sequence ID" value="UYP19642.1"/>
    <property type="molecule type" value="Genomic_DNA"/>
</dbReference>
<dbReference type="Proteomes" id="UP001156484">
    <property type="component" value="Chromosome"/>
</dbReference>
<protein>
    <submittedName>
        <fullName evidence="1">Uncharacterized protein</fullName>
    </submittedName>
</protein>
<sequence>MSRRHLPRSRRVAAVAALGLAAGLALPTAATAEPAPVELPAAPAENPLTAALEALRGVPDADPAALTAAEAIANAHGSLTDVAEDSPLAAYEDGIEFLRTLGIEPFLYPTVAPFCAADGNLPLGVVPAAAGAVPGPWPNLQVAGFDLNAVDPAETLFAFVPLGLDAEADTAGVQLAWFNINTFQGGIVPMGTIGEVAAASVPDIVPEALRPTVQKAIEEFVSGTLPAGGARVAPVETGSGTVLSAIFGNVRNSETSCFFLPTIGIVNVPATEG</sequence>
<evidence type="ECO:0000313" key="2">
    <source>
        <dbReference type="Proteomes" id="UP001156484"/>
    </source>
</evidence>
<reference evidence="1" key="1">
    <citation type="submission" date="2022-10" db="EMBL/GenBank/DDBJ databases">
        <title>Rhodococcus ferula Z13 complete genome.</title>
        <authorList>
            <person name="Long X."/>
            <person name="Zang M."/>
        </authorList>
    </citation>
    <scope>NUCLEOTIDE SEQUENCE</scope>
    <source>
        <strain evidence="1">Z13</strain>
    </source>
</reference>
<accession>A0ACD4DI08</accession>
<name>A0ACD4DI08_9NOCA</name>
<keyword evidence="2" id="KW-1185">Reference proteome</keyword>